<dbReference type="PANTHER" id="PTHR33164">
    <property type="entry name" value="TRANSCRIPTIONAL REGULATOR, MARR FAMILY"/>
    <property type="match status" value="1"/>
</dbReference>
<evidence type="ECO:0000313" key="2">
    <source>
        <dbReference type="EMBL" id="MBC2770433.1"/>
    </source>
</evidence>
<dbReference type="InterPro" id="IPR039422">
    <property type="entry name" value="MarR/SlyA-like"/>
</dbReference>
<feature type="domain" description="HTH marR-type" evidence="1">
    <location>
        <begin position="21"/>
        <end position="153"/>
    </location>
</feature>
<evidence type="ECO:0000259" key="1">
    <source>
        <dbReference type="PROSITE" id="PS50995"/>
    </source>
</evidence>
<keyword evidence="3" id="KW-1185">Reference proteome</keyword>
<dbReference type="InterPro" id="IPR036388">
    <property type="entry name" value="WH-like_DNA-bd_sf"/>
</dbReference>
<dbReference type="SUPFAM" id="SSF46785">
    <property type="entry name" value="Winged helix' DNA-binding domain"/>
    <property type="match status" value="1"/>
</dbReference>
<protein>
    <submittedName>
        <fullName evidence="2">Winged helix-turn-helix transcriptional regulator</fullName>
    </submittedName>
</protein>
<organism evidence="2 3">
    <name type="scientific">Pusillimonas minor</name>
    <dbReference type="NCBI Taxonomy" id="2697024"/>
    <lineage>
        <taxon>Bacteria</taxon>
        <taxon>Pseudomonadati</taxon>
        <taxon>Pseudomonadota</taxon>
        <taxon>Betaproteobacteria</taxon>
        <taxon>Burkholderiales</taxon>
        <taxon>Alcaligenaceae</taxon>
        <taxon>Pusillimonas</taxon>
    </lineage>
</organism>
<dbReference type="PROSITE" id="PS50995">
    <property type="entry name" value="HTH_MARR_2"/>
    <property type="match status" value="1"/>
</dbReference>
<dbReference type="EMBL" id="JACJUU010000008">
    <property type="protein sequence ID" value="MBC2770433.1"/>
    <property type="molecule type" value="Genomic_DNA"/>
</dbReference>
<dbReference type="InterPro" id="IPR000835">
    <property type="entry name" value="HTH_MarR-typ"/>
</dbReference>
<dbReference type="InterPro" id="IPR036390">
    <property type="entry name" value="WH_DNA-bd_sf"/>
</dbReference>
<dbReference type="PANTHER" id="PTHR33164:SF95">
    <property type="entry name" value="TRANSCRIPTIONAL REGULATOR"/>
    <property type="match status" value="1"/>
</dbReference>
<dbReference type="AlphaFoldDB" id="A0A842HQ82"/>
<dbReference type="PRINTS" id="PR00598">
    <property type="entry name" value="HTHMARR"/>
</dbReference>
<accession>A0A842HQ82</accession>
<name>A0A842HQ82_9BURK</name>
<dbReference type="Pfam" id="PF01047">
    <property type="entry name" value="MarR"/>
    <property type="match status" value="1"/>
</dbReference>
<sequence>MSDNHTRKPVSPSGEPQYDFSQQVGHLLRRAYQRHTALFQQIIPDTQLTAAQFVVLCAVRDCGACSLSEIVKRTAIDQATVRGVIDRLKSRKLLGVRHDDADRRKVLVSLTPAGLELVDSMVPFAFDITEKTFAGFNPAEKLALVYLLNKMCESDVADLSGN</sequence>
<evidence type="ECO:0000313" key="3">
    <source>
        <dbReference type="Proteomes" id="UP000545386"/>
    </source>
</evidence>
<dbReference type="GO" id="GO:0006950">
    <property type="term" value="P:response to stress"/>
    <property type="evidence" value="ECO:0007669"/>
    <property type="project" value="TreeGrafter"/>
</dbReference>
<proteinExistence type="predicted"/>
<reference evidence="2 3" key="1">
    <citation type="submission" date="2020-08" db="EMBL/GenBank/DDBJ databases">
        <title>Paraeoetvoesia sp. YC-7-48 draft genome sequence.</title>
        <authorList>
            <person name="Yao L."/>
        </authorList>
    </citation>
    <scope>NUCLEOTIDE SEQUENCE [LARGE SCALE GENOMIC DNA]</scope>
    <source>
        <strain evidence="3">YC-7-48</strain>
    </source>
</reference>
<dbReference type="Proteomes" id="UP000545386">
    <property type="component" value="Unassembled WGS sequence"/>
</dbReference>
<gene>
    <name evidence="2" type="ORF">GTU67_10995</name>
</gene>
<dbReference type="GO" id="GO:0003700">
    <property type="term" value="F:DNA-binding transcription factor activity"/>
    <property type="evidence" value="ECO:0007669"/>
    <property type="project" value="InterPro"/>
</dbReference>
<dbReference type="RefSeq" id="WP_185780111.1">
    <property type="nucleotide sequence ID" value="NZ_JACJUU010000008.1"/>
</dbReference>
<dbReference type="SMART" id="SM00347">
    <property type="entry name" value="HTH_MARR"/>
    <property type="match status" value="1"/>
</dbReference>
<comment type="caution">
    <text evidence="2">The sequence shown here is derived from an EMBL/GenBank/DDBJ whole genome shotgun (WGS) entry which is preliminary data.</text>
</comment>
<dbReference type="Gene3D" id="1.10.10.10">
    <property type="entry name" value="Winged helix-like DNA-binding domain superfamily/Winged helix DNA-binding domain"/>
    <property type="match status" value="1"/>
</dbReference>